<evidence type="ECO:0000313" key="4">
    <source>
        <dbReference type="Proteomes" id="UP000572635"/>
    </source>
</evidence>
<accession>A0A7W8VD40</accession>
<name>A0A7W8VD40_9ACTN</name>
<feature type="region of interest" description="Disordered" evidence="1">
    <location>
        <begin position="1"/>
        <end position="26"/>
    </location>
</feature>
<dbReference type="RefSeq" id="WP_184397779.1">
    <property type="nucleotide sequence ID" value="NZ_BAAAJD010000009.1"/>
</dbReference>
<gene>
    <name evidence="3" type="ORF">HDA36_001687</name>
</gene>
<feature type="transmembrane region" description="Helical" evidence="2">
    <location>
        <begin position="33"/>
        <end position="50"/>
    </location>
</feature>
<keyword evidence="2" id="KW-0472">Membrane</keyword>
<keyword evidence="4" id="KW-1185">Reference proteome</keyword>
<organism evidence="3 4">
    <name type="scientific">Nocardiopsis composta</name>
    <dbReference type="NCBI Taxonomy" id="157465"/>
    <lineage>
        <taxon>Bacteria</taxon>
        <taxon>Bacillati</taxon>
        <taxon>Actinomycetota</taxon>
        <taxon>Actinomycetes</taxon>
        <taxon>Streptosporangiales</taxon>
        <taxon>Nocardiopsidaceae</taxon>
        <taxon>Nocardiopsis</taxon>
    </lineage>
</organism>
<keyword evidence="2" id="KW-0812">Transmembrane</keyword>
<dbReference type="EMBL" id="JACHDB010000001">
    <property type="protein sequence ID" value="MBB5431603.1"/>
    <property type="molecule type" value="Genomic_DNA"/>
</dbReference>
<keyword evidence="2" id="KW-1133">Transmembrane helix</keyword>
<proteinExistence type="predicted"/>
<evidence type="ECO:0000313" key="3">
    <source>
        <dbReference type="EMBL" id="MBB5431603.1"/>
    </source>
</evidence>
<protein>
    <submittedName>
        <fullName evidence="3">Uncharacterized protein</fullName>
    </submittedName>
</protein>
<reference evidence="3 4" key="1">
    <citation type="submission" date="2020-08" db="EMBL/GenBank/DDBJ databases">
        <title>Sequencing the genomes of 1000 actinobacteria strains.</title>
        <authorList>
            <person name="Klenk H.-P."/>
        </authorList>
    </citation>
    <scope>NUCLEOTIDE SEQUENCE [LARGE SCALE GENOMIC DNA]</scope>
    <source>
        <strain evidence="3 4">DSM 44551</strain>
    </source>
</reference>
<feature type="transmembrane region" description="Helical" evidence="2">
    <location>
        <begin position="56"/>
        <end position="73"/>
    </location>
</feature>
<sequence>MPDRRFFRGGSAGRPAFDPGPPPEEPTSIGETACYWLLYVVGLSGAFLHWQTGNRLLAFICLAAAVSAVHFIVQVSRTAD</sequence>
<comment type="caution">
    <text evidence="3">The sequence shown here is derived from an EMBL/GenBank/DDBJ whole genome shotgun (WGS) entry which is preliminary data.</text>
</comment>
<dbReference type="Proteomes" id="UP000572635">
    <property type="component" value="Unassembled WGS sequence"/>
</dbReference>
<evidence type="ECO:0000256" key="1">
    <source>
        <dbReference type="SAM" id="MobiDB-lite"/>
    </source>
</evidence>
<evidence type="ECO:0000256" key="2">
    <source>
        <dbReference type="SAM" id="Phobius"/>
    </source>
</evidence>
<dbReference type="AlphaFoldDB" id="A0A7W8VD40"/>